<dbReference type="SUPFAM" id="SSF46689">
    <property type="entry name" value="Homeodomain-like"/>
    <property type="match status" value="1"/>
</dbReference>
<dbReference type="AlphaFoldDB" id="A0A3B7MCJ0"/>
<keyword evidence="2" id="KW-1185">Reference proteome</keyword>
<dbReference type="InterPro" id="IPR036388">
    <property type="entry name" value="WH-like_DNA-bd_sf"/>
</dbReference>
<dbReference type="EMBL" id="CP032152">
    <property type="protein sequence ID" value="AXY67358.1"/>
    <property type="molecule type" value="Genomic_DNA"/>
</dbReference>
<organism evidence="1 2">
    <name type="scientific">Thermosynechococcus sichuanensis E542</name>
    <dbReference type="NCBI Taxonomy" id="2016101"/>
    <lineage>
        <taxon>Bacteria</taxon>
        <taxon>Bacillati</taxon>
        <taxon>Cyanobacteriota</taxon>
        <taxon>Cyanophyceae</taxon>
        <taxon>Acaryochloridales</taxon>
        <taxon>Thermosynechococcaceae</taxon>
        <taxon>Thermosynechococcus</taxon>
        <taxon>Thermosynechococcus sichuanensis</taxon>
    </lineage>
</organism>
<evidence type="ECO:0000313" key="2">
    <source>
        <dbReference type="Proteomes" id="UP000261812"/>
    </source>
</evidence>
<protein>
    <submittedName>
        <fullName evidence="1">DUF433 domain-containing protein</fullName>
    </submittedName>
</protein>
<proteinExistence type="predicted"/>
<reference evidence="2" key="1">
    <citation type="submission" date="2018-09" db="EMBL/GenBank/DDBJ databases">
        <title>Complete genome sequence of thermophilic cyanobacteria strain Thermosynechococcus elongatus PKUAC-SCTE542.</title>
        <authorList>
            <person name="Liang Y."/>
            <person name="Tang J."/>
            <person name="Daroch M."/>
        </authorList>
    </citation>
    <scope>NUCLEOTIDE SEQUENCE [LARGE SCALE GENOMIC DNA]</scope>
    <source>
        <strain evidence="2">E542</strain>
    </source>
</reference>
<dbReference type="Proteomes" id="UP000261812">
    <property type="component" value="Chromosome"/>
</dbReference>
<dbReference type="Gene3D" id="1.10.10.10">
    <property type="entry name" value="Winged helix-like DNA-binding domain superfamily/Winged helix DNA-binding domain"/>
    <property type="match status" value="1"/>
</dbReference>
<sequence>MRITVAFVLKASQLSVQDILASYPELEEEDIRQALEYAACVLSERTFSITSA</sequence>
<dbReference type="InterPro" id="IPR007367">
    <property type="entry name" value="DUF433"/>
</dbReference>
<dbReference type="KEGG" id="tsq:D3A95_01870"/>
<accession>A0A3B7MCJ0</accession>
<dbReference type="Pfam" id="PF04255">
    <property type="entry name" value="DUF433"/>
    <property type="match status" value="1"/>
</dbReference>
<gene>
    <name evidence="1" type="ORF">D3A95_01870</name>
</gene>
<name>A0A3B7MCJ0_9CYAN</name>
<dbReference type="InterPro" id="IPR009057">
    <property type="entry name" value="Homeodomain-like_sf"/>
</dbReference>
<evidence type="ECO:0000313" key="1">
    <source>
        <dbReference type="EMBL" id="AXY67358.1"/>
    </source>
</evidence>